<keyword evidence="4" id="KW-1185">Reference proteome</keyword>
<dbReference type="EMBL" id="FWPT01000001">
    <property type="protein sequence ID" value="SMA34392.1"/>
    <property type="molecule type" value="Genomic_DNA"/>
</dbReference>
<dbReference type="InterPro" id="IPR050272">
    <property type="entry name" value="Isochorismatase-like_hydrls"/>
</dbReference>
<dbReference type="AlphaFoldDB" id="A0A1X7AEU6"/>
<dbReference type="Gene3D" id="3.40.50.850">
    <property type="entry name" value="Isochorismatase-like"/>
    <property type="match status" value="1"/>
</dbReference>
<proteinExistence type="predicted"/>
<dbReference type="PANTHER" id="PTHR43540">
    <property type="entry name" value="PEROXYUREIDOACRYLATE/UREIDOACRYLATE AMIDOHYDROLASE-RELATED"/>
    <property type="match status" value="1"/>
</dbReference>
<dbReference type="EC" id="3.-.-.-" evidence="3"/>
<reference evidence="3 4" key="1">
    <citation type="submission" date="2017-03" db="EMBL/GenBank/DDBJ databases">
        <authorList>
            <person name="Afonso C.L."/>
            <person name="Miller P.J."/>
            <person name="Scott M.A."/>
            <person name="Spackman E."/>
            <person name="Goraichik I."/>
            <person name="Dimitrov K.M."/>
            <person name="Suarez D.L."/>
            <person name="Swayne D.E."/>
        </authorList>
    </citation>
    <scope>NUCLEOTIDE SEQUENCE [LARGE SCALE GENOMIC DNA]</scope>
    <source>
        <strain evidence="3">SB41UT1</strain>
    </source>
</reference>
<dbReference type="OrthoDB" id="9791276at2"/>
<dbReference type="Proteomes" id="UP000196573">
    <property type="component" value="Unassembled WGS sequence"/>
</dbReference>
<dbReference type="InterPro" id="IPR036380">
    <property type="entry name" value="Isochorismatase-like_sf"/>
</dbReference>
<sequence length="191" mass="21173">MKTALLILDLMNDIIHPDSPIATSATCALENNVVGKANAITDLFRRRGHPVIFVRVGFSANYSECSQKHWSLFARAMEYKGYRLGTWGTEYHPDLEIKEGDIHLIKHRISPFYATGLEAVLRGHSIQRLVMLGVSTDFVIQSCAREAHDRDYEAVIVGDACAAATPETHEHALESLGHLVSVQSSRQFLGA</sequence>
<protein>
    <submittedName>
        <fullName evidence="3">Isochorismatase family protein YecD</fullName>
        <ecNumber evidence="3">3.-.-.-</ecNumber>
    </submittedName>
</protein>
<feature type="domain" description="Isochorismatase-like" evidence="2">
    <location>
        <begin position="3"/>
        <end position="181"/>
    </location>
</feature>
<dbReference type="GO" id="GO:0016787">
    <property type="term" value="F:hydrolase activity"/>
    <property type="evidence" value="ECO:0007669"/>
    <property type="project" value="UniProtKB-KW"/>
</dbReference>
<dbReference type="InterPro" id="IPR000868">
    <property type="entry name" value="Isochorismatase-like_dom"/>
</dbReference>
<dbReference type="PANTHER" id="PTHR43540:SF1">
    <property type="entry name" value="ISOCHORISMATASE HYDROLASE"/>
    <property type="match status" value="1"/>
</dbReference>
<organism evidence="3 4">
    <name type="scientific">Parendozoicomonas haliclonae</name>
    <dbReference type="NCBI Taxonomy" id="1960125"/>
    <lineage>
        <taxon>Bacteria</taxon>
        <taxon>Pseudomonadati</taxon>
        <taxon>Pseudomonadota</taxon>
        <taxon>Gammaproteobacteria</taxon>
        <taxon>Oceanospirillales</taxon>
        <taxon>Endozoicomonadaceae</taxon>
        <taxon>Parendozoicomonas</taxon>
    </lineage>
</organism>
<accession>A0A1X7AEU6</accession>
<dbReference type="RefSeq" id="WP_087106356.1">
    <property type="nucleotide sequence ID" value="NZ_CBCSCN010000004.1"/>
</dbReference>
<name>A0A1X7AEU6_9GAMM</name>
<evidence type="ECO:0000313" key="4">
    <source>
        <dbReference type="Proteomes" id="UP000196573"/>
    </source>
</evidence>
<keyword evidence="1 3" id="KW-0378">Hydrolase</keyword>
<evidence type="ECO:0000256" key="1">
    <source>
        <dbReference type="ARBA" id="ARBA00022801"/>
    </source>
</evidence>
<dbReference type="Pfam" id="PF00857">
    <property type="entry name" value="Isochorismatase"/>
    <property type="match status" value="1"/>
</dbReference>
<evidence type="ECO:0000313" key="3">
    <source>
        <dbReference type="EMBL" id="SMA34392.1"/>
    </source>
</evidence>
<gene>
    <name evidence="3" type="primary">yecD</name>
    <name evidence="3" type="ORF">EHSB41UT_00388</name>
</gene>
<evidence type="ECO:0000259" key="2">
    <source>
        <dbReference type="Pfam" id="PF00857"/>
    </source>
</evidence>
<dbReference type="SUPFAM" id="SSF52499">
    <property type="entry name" value="Isochorismatase-like hydrolases"/>
    <property type="match status" value="1"/>
</dbReference>